<feature type="domain" description="LD-carboxypeptidase C-terminal" evidence="4">
    <location>
        <begin position="203"/>
        <end position="324"/>
    </location>
</feature>
<dbReference type="PANTHER" id="PTHR30237:SF5">
    <property type="entry name" value="CARBOXYPEPTIDASE VC_A0337-RELATED"/>
    <property type="match status" value="1"/>
</dbReference>
<evidence type="ECO:0000256" key="2">
    <source>
        <dbReference type="ARBA" id="ARBA00022801"/>
    </source>
</evidence>
<evidence type="ECO:0000259" key="4">
    <source>
        <dbReference type="Pfam" id="PF17676"/>
    </source>
</evidence>
<evidence type="ECO:0000259" key="3">
    <source>
        <dbReference type="Pfam" id="PF02016"/>
    </source>
</evidence>
<dbReference type="InterPro" id="IPR029062">
    <property type="entry name" value="Class_I_gatase-like"/>
</dbReference>
<comment type="similarity">
    <text evidence="1">Belongs to the peptidase S66 family.</text>
</comment>
<organism evidence="5 6">
    <name type="scientific">Eubacterium segne</name>
    <dbReference type="NCBI Taxonomy" id="2763045"/>
    <lineage>
        <taxon>Bacteria</taxon>
        <taxon>Bacillati</taxon>
        <taxon>Bacillota</taxon>
        <taxon>Clostridia</taxon>
        <taxon>Eubacteriales</taxon>
        <taxon>Eubacteriaceae</taxon>
        <taxon>Eubacterium</taxon>
    </lineage>
</organism>
<dbReference type="Pfam" id="PF02016">
    <property type="entry name" value="Peptidase_S66"/>
    <property type="match status" value="1"/>
</dbReference>
<keyword evidence="6" id="KW-1185">Reference proteome</keyword>
<evidence type="ECO:0000256" key="1">
    <source>
        <dbReference type="ARBA" id="ARBA00010233"/>
    </source>
</evidence>
<dbReference type="InterPro" id="IPR027478">
    <property type="entry name" value="LdcA_N"/>
</dbReference>
<dbReference type="InterPro" id="IPR003507">
    <property type="entry name" value="S66_fam"/>
</dbReference>
<protein>
    <submittedName>
        <fullName evidence="5">LD-carboxypeptidase</fullName>
    </submittedName>
</protein>
<dbReference type="EMBL" id="JACOOZ010000005">
    <property type="protein sequence ID" value="MBC5667916.1"/>
    <property type="molecule type" value="Genomic_DNA"/>
</dbReference>
<dbReference type="Pfam" id="PF17676">
    <property type="entry name" value="Peptidase_S66C"/>
    <property type="match status" value="1"/>
</dbReference>
<proteinExistence type="inferred from homology"/>
<dbReference type="PIRSF" id="PIRSF028757">
    <property type="entry name" value="LD-carboxypeptidase"/>
    <property type="match status" value="1"/>
</dbReference>
<dbReference type="Proteomes" id="UP000597877">
    <property type="component" value="Unassembled WGS sequence"/>
</dbReference>
<name>A0ABR7F2U1_9FIRM</name>
<dbReference type="Gene3D" id="3.50.30.60">
    <property type="entry name" value="LD-carboxypeptidase A C-terminal domain-like"/>
    <property type="match status" value="1"/>
</dbReference>
<dbReference type="Gene3D" id="3.40.50.10740">
    <property type="entry name" value="Class I glutamine amidotransferase-like"/>
    <property type="match status" value="1"/>
</dbReference>
<dbReference type="InterPro" id="IPR040449">
    <property type="entry name" value="Peptidase_S66_N"/>
</dbReference>
<feature type="domain" description="LD-carboxypeptidase N-terminal" evidence="3">
    <location>
        <begin position="13"/>
        <end position="134"/>
    </location>
</feature>
<gene>
    <name evidence="5" type="ORF">H8S00_07985</name>
</gene>
<dbReference type="PANTHER" id="PTHR30237">
    <property type="entry name" value="MURAMOYLTETRAPEPTIDE CARBOXYPEPTIDASE"/>
    <property type="match status" value="1"/>
</dbReference>
<dbReference type="SUPFAM" id="SSF52317">
    <property type="entry name" value="Class I glutamine amidotransferase-like"/>
    <property type="match status" value="1"/>
</dbReference>
<dbReference type="CDD" id="cd07062">
    <property type="entry name" value="Peptidase_S66_mccF_like"/>
    <property type="match status" value="1"/>
</dbReference>
<sequence length="336" mass="37647">MIFPEFIKPGDTIGVTATSGGIINELKQKRVANATEQLKSKGYNVKLTDNVYKSDSRGCSSTGMERGKQFNELVSDKNVRAVFSAAGGDYLMEMLDYVDFEQFKNNPKWFQGFSDNTGLVYPIVTTCDVAAVYGCHIGDFGMNPWQKPVENALGVLEGKVKVQKSFDYYESQRHEYVTGYEGYYNDEKVSWVNGRGEEKIEISGRLLGGCLDVIAFLIGTKYDGTQQFVEKYKKDGIIWALESFNMEDVVLVTHLWQMKERGYFKHAKGFVFGRPLMYNSWIEQPYKEAIMSILGDLDVPVIFDADIGHKGPQFSIIEGALAKVSSTGGKGVLQYA</sequence>
<comment type="caution">
    <text evidence="5">The sequence shown here is derived from an EMBL/GenBank/DDBJ whole genome shotgun (WGS) entry which is preliminary data.</text>
</comment>
<keyword evidence="2" id="KW-0378">Hydrolase</keyword>
<evidence type="ECO:0000313" key="6">
    <source>
        <dbReference type="Proteomes" id="UP000597877"/>
    </source>
</evidence>
<accession>A0ABR7F2U1</accession>
<reference evidence="5 6" key="1">
    <citation type="submission" date="2020-08" db="EMBL/GenBank/DDBJ databases">
        <title>Genome public.</title>
        <authorList>
            <person name="Liu C."/>
            <person name="Sun Q."/>
        </authorList>
    </citation>
    <scope>NUCLEOTIDE SEQUENCE [LARGE SCALE GENOMIC DNA]</scope>
    <source>
        <strain evidence="5 6">BX4</strain>
    </source>
</reference>
<evidence type="ECO:0000313" key="5">
    <source>
        <dbReference type="EMBL" id="MBC5667916.1"/>
    </source>
</evidence>
<dbReference type="SUPFAM" id="SSF141986">
    <property type="entry name" value="LD-carboxypeptidase A C-terminal domain-like"/>
    <property type="match status" value="1"/>
</dbReference>
<dbReference type="InterPro" id="IPR027461">
    <property type="entry name" value="Carboxypeptidase_A_C_sf"/>
</dbReference>
<dbReference type="RefSeq" id="WP_186840374.1">
    <property type="nucleotide sequence ID" value="NZ_JACOOZ010000005.1"/>
</dbReference>
<dbReference type="InterPro" id="IPR040921">
    <property type="entry name" value="Peptidase_S66C"/>
</dbReference>